<evidence type="ECO:0000256" key="6">
    <source>
        <dbReference type="ARBA" id="ARBA00022989"/>
    </source>
</evidence>
<dbReference type="GO" id="GO:0006123">
    <property type="term" value="P:mitochondrial electron transport, cytochrome c to oxygen"/>
    <property type="evidence" value="ECO:0007669"/>
    <property type="project" value="InterPro"/>
</dbReference>
<dbReference type="GO" id="GO:0045277">
    <property type="term" value="C:respiratory chain complex IV"/>
    <property type="evidence" value="ECO:0007669"/>
    <property type="project" value="InterPro"/>
</dbReference>
<evidence type="ECO:0000256" key="2">
    <source>
        <dbReference type="ARBA" id="ARBA00004673"/>
    </source>
</evidence>
<sequence length="64" mass="7119">MLNLTRTVAKQGVRTFTHTTWVSGPPRTRIAFAEKVAHGVLISAGVLAGPMWILVNIENYKKRD</sequence>
<comment type="subcellular location">
    <subcellularLocation>
        <location evidence="1">Mitochondrion inner membrane</location>
        <topology evidence="1">Single-pass membrane protein</topology>
    </subcellularLocation>
</comment>
<evidence type="ECO:0000256" key="3">
    <source>
        <dbReference type="ARBA" id="ARBA00010117"/>
    </source>
</evidence>
<keyword evidence="6 9" id="KW-1133">Transmembrane helix</keyword>
<evidence type="ECO:0000256" key="4">
    <source>
        <dbReference type="ARBA" id="ARBA00022692"/>
    </source>
</evidence>
<dbReference type="GO" id="GO:0005743">
    <property type="term" value="C:mitochondrial inner membrane"/>
    <property type="evidence" value="ECO:0007669"/>
    <property type="project" value="UniProtKB-SubCell"/>
</dbReference>
<keyword evidence="5" id="KW-0999">Mitochondrion inner membrane</keyword>
<dbReference type="Gene3D" id="4.10.81.10">
    <property type="entry name" value="Cytochrome c oxidase, subunit 8"/>
    <property type="match status" value="1"/>
</dbReference>
<comment type="similarity">
    <text evidence="3">Belongs to the cytochrome c oxidase VIII family.</text>
</comment>
<keyword evidence="8 9" id="KW-0472">Membrane</keyword>
<evidence type="ECO:0000256" key="7">
    <source>
        <dbReference type="ARBA" id="ARBA00023128"/>
    </source>
</evidence>
<evidence type="ECO:0000256" key="5">
    <source>
        <dbReference type="ARBA" id="ARBA00022792"/>
    </source>
</evidence>
<comment type="pathway">
    <text evidence="2">Energy metabolism; oxidative phosphorylation.</text>
</comment>
<dbReference type="AlphaFoldDB" id="A0A0U2T8Y1"/>
<keyword evidence="7" id="KW-0496">Mitochondrion</keyword>
<accession>A0A0U2T8Y1</accession>
<dbReference type="EMBL" id="KT755334">
    <property type="protein sequence ID" value="ALS05168.1"/>
    <property type="molecule type" value="mRNA"/>
</dbReference>
<evidence type="ECO:0000313" key="10">
    <source>
        <dbReference type="EMBL" id="ALS05168.1"/>
    </source>
</evidence>
<evidence type="ECO:0000256" key="9">
    <source>
        <dbReference type="SAM" id="Phobius"/>
    </source>
</evidence>
<proteinExistence type="evidence at transcript level"/>
<dbReference type="PANTHER" id="PTHR16717">
    <property type="entry name" value="CYTOCHROME C OXIDASE POLYPEPTIDE VIII"/>
    <property type="match status" value="1"/>
</dbReference>
<evidence type="ECO:0000256" key="1">
    <source>
        <dbReference type="ARBA" id="ARBA00004434"/>
    </source>
</evidence>
<reference evidence="10" key="1">
    <citation type="journal article" date="2015" name="Sci. Rep.">
        <title>Spliced leader RNA trans-splicing discovered in copepods.</title>
        <authorList>
            <person name="Yang F."/>
            <person name="Xu D."/>
            <person name="Zhuang Y."/>
            <person name="Yi X."/>
            <person name="Huang Y."/>
            <person name="Chen H."/>
            <person name="Lin S."/>
            <person name="Campbell D.A."/>
            <person name="Sturm N.R."/>
            <person name="Liu G."/>
            <person name="Zhang H."/>
        </authorList>
    </citation>
    <scope>NUCLEOTIDE SEQUENCE</scope>
</reference>
<dbReference type="PANTHER" id="PTHR16717:SF5">
    <property type="entry name" value="CYTOCHROME C OXIDASE SUBUNIT 8, ISOFORM A"/>
    <property type="match status" value="1"/>
</dbReference>
<dbReference type="UniPathway" id="UPA00705"/>
<keyword evidence="4 9" id="KW-0812">Transmembrane</keyword>
<name>A0A0U2T8Y1_9MAXI</name>
<organism evidence="10">
    <name type="scientific">Paracalanus parvus</name>
    <dbReference type="NCBI Taxonomy" id="187406"/>
    <lineage>
        <taxon>Eukaryota</taxon>
        <taxon>Metazoa</taxon>
        <taxon>Ecdysozoa</taxon>
        <taxon>Arthropoda</taxon>
        <taxon>Crustacea</taxon>
        <taxon>Multicrustacea</taxon>
        <taxon>Hexanauplia</taxon>
        <taxon>Copepoda</taxon>
        <taxon>Calanoida</taxon>
        <taxon>Paracalanidae</taxon>
        <taxon>Paracalanus</taxon>
    </lineage>
</organism>
<dbReference type="InterPro" id="IPR036548">
    <property type="entry name" value="Cyt_c_oxidase_su8_sf"/>
</dbReference>
<dbReference type="InterPro" id="IPR003205">
    <property type="entry name" value="Cyt_c_oxidase_su8"/>
</dbReference>
<feature type="transmembrane region" description="Helical" evidence="9">
    <location>
        <begin position="36"/>
        <end position="55"/>
    </location>
</feature>
<evidence type="ECO:0000256" key="8">
    <source>
        <dbReference type="ARBA" id="ARBA00023136"/>
    </source>
</evidence>
<dbReference type="Pfam" id="PF02285">
    <property type="entry name" value="COX8"/>
    <property type="match status" value="1"/>
</dbReference>
<protein>
    <submittedName>
        <fullName evidence="10">Cytochrome c oxidase polypeptide</fullName>
    </submittedName>
</protein>